<evidence type="ECO:0000313" key="13">
    <source>
        <dbReference type="Proteomes" id="UP001187192"/>
    </source>
</evidence>
<gene>
    <name evidence="12" type="ORF">TIFTF001_013153</name>
</gene>
<dbReference type="Gene3D" id="2.160.20.10">
    <property type="entry name" value="Single-stranded right-handed beta-helix, Pectin lyase-like"/>
    <property type="match status" value="2"/>
</dbReference>
<dbReference type="PROSITE" id="PS00800">
    <property type="entry name" value="PECTINESTERASE_1"/>
    <property type="match status" value="1"/>
</dbReference>
<comment type="function">
    <text evidence="8">Acts in the modification of cell walls via demethylesterification of cell wall pectin.</text>
</comment>
<dbReference type="Pfam" id="PF04043">
    <property type="entry name" value="PMEI"/>
    <property type="match status" value="1"/>
</dbReference>
<dbReference type="GO" id="GO:0045490">
    <property type="term" value="P:pectin catabolic process"/>
    <property type="evidence" value="ECO:0007669"/>
    <property type="project" value="UniProtKB-UniRule"/>
</dbReference>
<dbReference type="InterPro" id="IPR011050">
    <property type="entry name" value="Pectin_lyase_fold/virulence"/>
</dbReference>
<dbReference type="NCBIfam" id="TIGR01614">
    <property type="entry name" value="PME_inhib"/>
    <property type="match status" value="1"/>
</dbReference>
<organism evidence="12 13">
    <name type="scientific">Ficus carica</name>
    <name type="common">Common fig</name>
    <dbReference type="NCBI Taxonomy" id="3494"/>
    <lineage>
        <taxon>Eukaryota</taxon>
        <taxon>Viridiplantae</taxon>
        <taxon>Streptophyta</taxon>
        <taxon>Embryophyta</taxon>
        <taxon>Tracheophyta</taxon>
        <taxon>Spermatophyta</taxon>
        <taxon>Magnoliopsida</taxon>
        <taxon>eudicotyledons</taxon>
        <taxon>Gunneridae</taxon>
        <taxon>Pentapetalae</taxon>
        <taxon>rosids</taxon>
        <taxon>fabids</taxon>
        <taxon>Rosales</taxon>
        <taxon>Moraceae</taxon>
        <taxon>Ficeae</taxon>
        <taxon>Ficus</taxon>
    </lineage>
</organism>
<comment type="similarity">
    <text evidence="4">In the C-terminal section; belongs to the pectinesterase family.</text>
</comment>
<evidence type="ECO:0000256" key="9">
    <source>
        <dbReference type="SAM" id="MobiDB-lite"/>
    </source>
</evidence>
<evidence type="ECO:0000313" key="12">
    <source>
        <dbReference type="EMBL" id="GMN43959.1"/>
    </source>
</evidence>
<evidence type="ECO:0000256" key="10">
    <source>
        <dbReference type="SAM" id="Phobius"/>
    </source>
</evidence>
<accession>A0AA88DI76</accession>
<comment type="catalytic activity">
    <reaction evidence="8">
        <text>[(1-&gt;4)-alpha-D-galacturonosyl methyl ester](n) + n H2O = [(1-&gt;4)-alpha-D-galacturonosyl](n) + n methanol + n H(+)</text>
        <dbReference type="Rhea" id="RHEA:22380"/>
        <dbReference type="Rhea" id="RHEA-COMP:14570"/>
        <dbReference type="Rhea" id="RHEA-COMP:14573"/>
        <dbReference type="ChEBI" id="CHEBI:15377"/>
        <dbReference type="ChEBI" id="CHEBI:15378"/>
        <dbReference type="ChEBI" id="CHEBI:17790"/>
        <dbReference type="ChEBI" id="CHEBI:140522"/>
        <dbReference type="ChEBI" id="CHEBI:140523"/>
        <dbReference type="EC" id="3.1.1.11"/>
    </reaction>
</comment>
<keyword evidence="10" id="KW-0812">Transmembrane</keyword>
<evidence type="ECO:0000256" key="4">
    <source>
        <dbReference type="ARBA" id="ARBA00007786"/>
    </source>
</evidence>
<dbReference type="PANTHER" id="PTHR31707">
    <property type="entry name" value="PECTINESTERASE"/>
    <property type="match status" value="1"/>
</dbReference>
<dbReference type="CDD" id="cd15798">
    <property type="entry name" value="PMEI-like_3"/>
    <property type="match status" value="1"/>
</dbReference>
<dbReference type="SUPFAM" id="SSF101148">
    <property type="entry name" value="Plant invertase/pectin methylesterase inhibitor"/>
    <property type="match status" value="1"/>
</dbReference>
<dbReference type="InterPro" id="IPR012334">
    <property type="entry name" value="Pectin_lyas_fold"/>
</dbReference>
<evidence type="ECO:0000259" key="11">
    <source>
        <dbReference type="SMART" id="SM00856"/>
    </source>
</evidence>
<sequence length="574" mass="63397">MSYGDDGEKRRRIAIIGISSFLLVAMVVAVTVGVSLNNGQSSPASGNKGGSHEVSATMRAIKSICQPTDFKEECVNSLHSEAGNTTDPKRLIQVGFKVAMQHLSEAAKKSVVLQELEKDPRASKALGQCKVLMENAVDDLKHSFEKLGEFDISKFDQMLMDLKVWLSATITYQETCLDGFHNTTGDAAEKMKKALKTSMRLSSNGLAMVSEISSVFSDLQQSSFGRRRLLSDEDGDEEGEEDDERPLPVLGHSDEAEWFGGGVRRLMAVHPTKVKPDFVVAKDGSAKYRTINEALVDVPRNSQRTIVIYIKEGIYKEYVTIEKNMTNLLVIGEGANKTRITGDKNFIDGFPTSLTATVVVLGDHFRARDIGFENTAGAQKHQAVALRVNADEAIFYRATFPAPSTSSSATRPSSSRTAASSSAVRYNQQCIVTAQGRKERRQPSAIIIQNGTFVADPDYYPVRFELPAYLGRPWKEFSRTIIMDSFLDDLIQPKGWLPWAGDFGLHTCFYAEFDNRGPGAVDASFRARWKGVKNLTAAHALDFTPGRFFKGDWWIRRTGVPYVAGKISAVEKKD</sequence>
<comment type="subcellular location">
    <subcellularLocation>
        <location evidence="1 8">Secreted</location>
        <location evidence="1 8">Cell wall</location>
    </subcellularLocation>
</comment>
<evidence type="ECO:0000256" key="6">
    <source>
        <dbReference type="ARBA" id="ARBA00022801"/>
    </source>
</evidence>
<name>A0AA88DI76_FICCA</name>
<dbReference type="GO" id="GO:0042545">
    <property type="term" value="P:cell wall modification"/>
    <property type="evidence" value="ECO:0007669"/>
    <property type="project" value="UniProtKB-UniRule"/>
</dbReference>
<evidence type="ECO:0000256" key="5">
    <source>
        <dbReference type="ARBA" id="ARBA00022512"/>
    </source>
</evidence>
<evidence type="ECO:0000256" key="7">
    <source>
        <dbReference type="ARBA" id="ARBA00023085"/>
    </source>
</evidence>
<dbReference type="InterPro" id="IPR000070">
    <property type="entry name" value="Pectinesterase_cat"/>
</dbReference>
<reference evidence="12" key="1">
    <citation type="submission" date="2023-07" db="EMBL/GenBank/DDBJ databases">
        <title>draft genome sequence of fig (Ficus carica).</title>
        <authorList>
            <person name="Takahashi T."/>
            <person name="Nishimura K."/>
        </authorList>
    </citation>
    <scope>NUCLEOTIDE SEQUENCE</scope>
</reference>
<dbReference type="Gene3D" id="1.20.140.40">
    <property type="entry name" value="Invertase/pectin methylesterase inhibitor family protein"/>
    <property type="match status" value="1"/>
</dbReference>
<keyword evidence="8" id="KW-0961">Cell wall biogenesis/degradation</keyword>
<feature type="compositionally biased region" description="Acidic residues" evidence="9">
    <location>
        <begin position="232"/>
        <end position="244"/>
    </location>
</feature>
<dbReference type="EMBL" id="BTGU01000017">
    <property type="protein sequence ID" value="GMN43959.1"/>
    <property type="molecule type" value="Genomic_DNA"/>
</dbReference>
<feature type="domain" description="Pectinesterase inhibitor" evidence="11">
    <location>
        <begin position="56"/>
        <end position="208"/>
    </location>
</feature>
<evidence type="ECO:0000256" key="3">
    <source>
        <dbReference type="ARBA" id="ARBA00006027"/>
    </source>
</evidence>
<feature type="transmembrane region" description="Helical" evidence="10">
    <location>
        <begin position="12"/>
        <end position="36"/>
    </location>
</feature>
<keyword evidence="13" id="KW-1185">Reference proteome</keyword>
<comment type="similarity">
    <text evidence="3">In the N-terminal section; belongs to the PMEI family.</text>
</comment>
<dbReference type="GO" id="GO:0030599">
    <property type="term" value="F:pectinesterase activity"/>
    <property type="evidence" value="ECO:0007669"/>
    <property type="project" value="UniProtKB-UniRule"/>
</dbReference>
<dbReference type="GO" id="GO:0004857">
    <property type="term" value="F:enzyme inhibitor activity"/>
    <property type="evidence" value="ECO:0007669"/>
    <property type="project" value="InterPro"/>
</dbReference>
<dbReference type="SUPFAM" id="SSF51126">
    <property type="entry name" value="Pectin lyase-like"/>
    <property type="match status" value="1"/>
</dbReference>
<keyword evidence="8" id="KW-0964">Secreted</keyword>
<comment type="caution">
    <text evidence="12">The sequence shown here is derived from an EMBL/GenBank/DDBJ whole genome shotgun (WGS) entry which is preliminary data.</text>
</comment>
<keyword evidence="7 8" id="KW-0063">Aspartyl esterase</keyword>
<dbReference type="EC" id="3.1.1.11" evidence="8"/>
<proteinExistence type="inferred from homology"/>
<dbReference type="Pfam" id="PF01095">
    <property type="entry name" value="Pectinesterase"/>
    <property type="match status" value="2"/>
</dbReference>
<dbReference type="Proteomes" id="UP001187192">
    <property type="component" value="Unassembled WGS sequence"/>
</dbReference>
<dbReference type="SMART" id="SM00856">
    <property type="entry name" value="PMEI"/>
    <property type="match status" value="1"/>
</dbReference>
<evidence type="ECO:0000256" key="2">
    <source>
        <dbReference type="ARBA" id="ARBA00005184"/>
    </source>
</evidence>
<keyword evidence="10" id="KW-1133">Transmembrane helix</keyword>
<dbReference type="AlphaFoldDB" id="A0AA88DI76"/>
<dbReference type="InterPro" id="IPR018040">
    <property type="entry name" value="Pectinesterase_Tyr_AS"/>
</dbReference>
<keyword evidence="6 8" id="KW-0378">Hydrolase</keyword>
<comment type="pathway">
    <text evidence="2 8">Glycan metabolism; pectin degradation; 2-dehydro-3-deoxy-D-gluconate from pectin: step 1/5.</text>
</comment>
<keyword evidence="10" id="KW-0472">Membrane</keyword>
<evidence type="ECO:0000256" key="8">
    <source>
        <dbReference type="RuleBase" id="RU000589"/>
    </source>
</evidence>
<dbReference type="InterPro" id="IPR035513">
    <property type="entry name" value="Invertase/methylesterase_inhib"/>
</dbReference>
<evidence type="ECO:0000256" key="1">
    <source>
        <dbReference type="ARBA" id="ARBA00004191"/>
    </source>
</evidence>
<keyword evidence="5 8" id="KW-0134">Cell wall</keyword>
<dbReference type="InterPro" id="IPR006501">
    <property type="entry name" value="Pectinesterase_inhib_dom"/>
</dbReference>
<protein>
    <recommendedName>
        <fullName evidence="8">Pectinesterase</fullName>
        <ecNumber evidence="8">3.1.1.11</ecNumber>
    </recommendedName>
</protein>
<feature type="region of interest" description="Disordered" evidence="9">
    <location>
        <begin position="231"/>
        <end position="251"/>
    </location>
</feature>
<dbReference type="FunFam" id="1.20.140.40:FF:000001">
    <property type="entry name" value="Pectinesterase"/>
    <property type="match status" value="1"/>
</dbReference>